<dbReference type="EMBL" id="JPFZ01000011">
    <property type="protein sequence ID" value="KEQ45875.1"/>
    <property type="molecule type" value="Genomic_DNA"/>
</dbReference>
<dbReference type="Proteomes" id="UP000028022">
    <property type="component" value="Unassembled WGS sequence"/>
</dbReference>
<protein>
    <recommendedName>
        <fullName evidence="3">Cytoplasmic protein</fullName>
    </recommendedName>
</protein>
<sequence>MIPDTLKMKPDFISLAYYEKLGNIPRYVFGKEGKYQRHILNSETHGAFHVITPASTTVFPKDTLIEAVNPIFLSDTSLNVNSVVPALNVFAEKLILKK</sequence>
<comment type="caution">
    <text evidence="1">The sequence shown here is derived from an EMBL/GenBank/DDBJ whole genome shotgun (WGS) entry which is preliminary data.</text>
</comment>
<dbReference type="AlphaFoldDB" id="A0A081QSF2"/>
<name>A0A081QSF2_STRMT</name>
<gene>
    <name evidence="1" type="ORF">SK608_1732</name>
</gene>
<evidence type="ECO:0008006" key="3">
    <source>
        <dbReference type="Google" id="ProtNLM"/>
    </source>
</evidence>
<evidence type="ECO:0000313" key="1">
    <source>
        <dbReference type="EMBL" id="KEQ45875.1"/>
    </source>
</evidence>
<evidence type="ECO:0000313" key="2">
    <source>
        <dbReference type="Proteomes" id="UP000028022"/>
    </source>
</evidence>
<reference evidence="1 2" key="1">
    <citation type="submission" date="2014-05" db="EMBL/GenBank/DDBJ databases">
        <authorList>
            <person name="Daugherty S.C."/>
            <person name="Tallon L.J."/>
            <person name="Sadzewicz L."/>
            <person name="Kilian M."/>
            <person name="Tettelin H."/>
        </authorList>
    </citation>
    <scope>NUCLEOTIDE SEQUENCE [LARGE SCALE GENOMIC DNA]</scope>
    <source>
        <strain evidence="1 2">SK608</strain>
    </source>
</reference>
<accession>A0A081QSF2</accession>
<proteinExistence type="predicted"/>
<organism evidence="1 2">
    <name type="scientific">Streptococcus mitis</name>
    <dbReference type="NCBI Taxonomy" id="28037"/>
    <lineage>
        <taxon>Bacteria</taxon>
        <taxon>Bacillati</taxon>
        <taxon>Bacillota</taxon>
        <taxon>Bacilli</taxon>
        <taxon>Lactobacillales</taxon>
        <taxon>Streptococcaceae</taxon>
        <taxon>Streptococcus</taxon>
        <taxon>Streptococcus mitis group</taxon>
    </lineage>
</organism>